<name>A0A392NMB1_9FABA</name>
<keyword evidence="2" id="KW-1185">Reference proteome</keyword>
<proteinExistence type="predicted"/>
<evidence type="ECO:0000313" key="1">
    <source>
        <dbReference type="EMBL" id="MCH99594.1"/>
    </source>
</evidence>
<reference evidence="1 2" key="1">
    <citation type="journal article" date="2018" name="Front. Plant Sci.">
        <title>Red Clover (Trifolium pratense) and Zigzag Clover (T. medium) - A Picture of Genomic Similarities and Differences.</title>
        <authorList>
            <person name="Dluhosova J."/>
            <person name="Istvanek J."/>
            <person name="Nedelnik J."/>
            <person name="Repkova J."/>
        </authorList>
    </citation>
    <scope>NUCLEOTIDE SEQUENCE [LARGE SCALE GENOMIC DNA]</scope>
    <source>
        <strain evidence="2">cv. 10/8</strain>
        <tissue evidence="1">Leaf</tissue>
    </source>
</reference>
<dbReference type="EMBL" id="LXQA010040733">
    <property type="protein sequence ID" value="MCH99594.1"/>
    <property type="molecule type" value="Genomic_DNA"/>
</dbReference>
<comment type="caution">
    <text evidence="1">The sequence shown here is derived from an EMBL/GenBank/DDBJ whole genome shotgun (WGS) entry which is preliminary data.</text>
</comment>
<dbReference type="AlphaFoldDB" id="A0A392NMB1"/>
<sequence length="147" mass="15460">MENGVNDLRSENAKIINKAAAMPMPSTKKFPLLATSSSGGDVYSAFIAVAPSCLIVAFGLPSLQPPTLSLVELGQTHNSNMVSKPVWICSWASHIVHASDPLSPSMNACVGNSAYIAGYPQPPNCGIWVAFIAASNTFIVLAVEGWI</sequence>
<evidence type="ECO:0000313" key="2">
    <source>
        <dbReference type="Proteomes" id="UP000265520"/>
    </source>
</evidence>
<dbReference type="Proteomes" id="UP000265520">
    <property type="component" value="Unassembled WGS sequence"/>
</dbReference>
<protein>
    <submittedName>
        <fullName evidence="1">Vacuolar protein sorting-associated protein</fullName>
    </submittedName>
</protein>
<organism evidence="1 2">
    <name type="scientific">Trifolium medium</name>
    <dbReference type="NCBI Taxonomy" id="97028"/>
    <lineage>
        <taxon>Eukaryota</taxon>
        <taxon>Viridiplantae</taxon>
        <taxon>Streptophyta</taxon>
        <taxon>Embryophyta</taxon>
        <taxon>Tracheophyta</taxon>
        <taxon>Spermatophyta</taxon>
        <taxon>Magnoliopsida</taxon>
        <taxon>eudicotyledons</taxon>
        <taxon>Gunneridae</taxon>
        <taxon>Pentapetalae</taxon>
        <taxon>rosids</taxon>
        <taxon>fabids</taxon>
        <taxon>Fabales</taxon>
        <taxon>Fabaceae</taxon>
        <taxon>Papilionoideae</taxon>
        <taxon>50 kb inversion clade</taxon>
        <taxon>NPAAA clade</taxon>
        <taxon>Hologalegina</taxon>
        <taxon>IRL clade</taxon>
        <taxon>Trifolieae</taxon>
        <taxon>Trifolium</taxon>
    </lineage>
</organism>
<accession>A0A392NMB1</accession>